<reference evidence="2" key="1">
    <citation type="submission" date="2021-03" db="EMBL/GenBank/DDBJ databases">
        <title>Genomic Encyclopedia of Type Strains, Phase IV (KMG-V): Genome sequencing to study the core and pangenomes of soil and plant-associated prokaryotes.</title>
        <authorList>
            <person name="Whitman W."/>
        </authorList>
    </citation>
    <scope>NUCLEOTIDE SEQUENCE</scope>
    <source>
        <strain evidence="2">C4</strain>
    </source>
</reference>
<name>A0A8J7RHS8_METVO</name>
<feature type="transmembrane region" description="Helical" evidence="1">
    <location>
        <begin position="53"/>
        <end position="75"/>
    </location>
</feature>
<evidence type="ECO:0000313" key="3">
    <source>
        <dbReference type="Proteomes" id="UP000740329"/>
    </source>
</evidence>
<gene>
    <name evidence="2" type="ORF">J3E07_000529</name>
</gene>
<evidence type="ECO:0000313" key="2">
    <source>
        <dbReference type="EMBL" id="MBP2201131.1"/>
    </source>
</evidence>
<sequence>MFTKIFALGFIVPLIAIVVIFILEVISTYIGLKLAKIESEFKEILKVSLYKGILTTVLKLLPFGSIIALLTSIFVNKTYFNTDWNKGILIELPLIILQIIILIFGTLLGILWLFASFT</sequence>
<dbReference type="Proteomes" id="UP000740329">
    <property type="component" value="Unassembled WGS sequence"/>
</dbReference>
<comment type="caution">
    <text evidence="2">The sequence shown here is derived from an EMBL/GenBank/DDBJ whole genome shotgun (WGS) entry which is preliminary data.</text>
</comment>
<keyword evidence="1" id="KW-0812">Transmembrane</keyword>
<protein>
    <submittedName>
        <fullName evidence="2">Uncharacterized protein</fullName>
    </submittedName>
</protein>
<accession>A0A8J7RHS8</accession>
<evidence type="ECO:0000256" key="1">
    <source>
        <dbReference type="SAM" id="Phobius"/>
    </source>
</evidence>
<keyword evidence="1" id="KW-1133">Transmembrane helix</keyword>
<organism evidence="2 3">
    <name type="scientific">Methanococcus voltae</name>
    <dbReference type="NCBI Taxonomy" id="2188"/>
    <lineage>
        <taxon>Archaea</taxon>
        <taxon>Methanobacteriati</taxon>
        <taxon>Methanobacteriota</taxon>
        <taxon>Methanomada group</taxon>
        <taxon>Methanococci</taxon>
        <taxon>Methanococcales</taxon>
        <taxon>Methanococcaceae</taxon>
        <taxon>Methanococcus</taxon>
    </lineage>
</organism>
<dbReference type="EMBL" id="JAGGMV010000001">
    <property type="protein sequence ID" value="MBP2201131.1"/>
    <property type="molecule type" value="Genomic_DNA"/>
</dbReference>
<dbReference type="RefSeq" id="WP_209590593.1">
    <property type="nucleotide sequence ID" value="NZ_JAGGMV010000001.1"/>
</dbReference>
<proteinExistence type="predicted"/>
<dbReference type="AlphaFoldDB" id="A0A8J7RHS8"/>
<keyword evidence="1" id="KW-0472">Membrane</keyword>
<feature type="transmembrane region" description="Helical" evidence="1">
    <location>
        <begin position="95"/>
        <end position="115"/>
    </location>
</feature>
<feature type="transmembrane region" description="Helical" evidence="1">
    <location>
        <begin position="6"/>
        <end position="32"/>
    </location>
</feature>